<feature type="modified residue" description="N6-(pyridoxal phosphate)lysine" evidence="2 3">
    <location>
        <position position="31"/>
    </location>
</feature>
<dbReference type="InterPro" id="IPR011078">
    <property type="entry name" value="PyrdxlP_homeostasis"/>
</dbReference>
<dbReference type="HAMAP" id="MF_02087">
    <property type="entry name" value="PLP_homeostasis"/>
    <property type="match status" value="1"/>
</dbReference>
<dbReference type="PANTHER" id="PTHR10146:SF14">
    <property type="entry name" value="PYRIDOXAL PHOSPHATE HOMEOSTASIS PROTEIN"/>
    <property type="match status" value="1"/>
</dbReference>
<dbReference type="AlphaFoldDB" id="A0A3S0I3B7"/>
<dbReference type="Pfam" id="PF01168">
    <property type="entry name" value="Ala_racemase_N"/>
    <property type="match status" value="1"/>
</dbReference>
<dbReference type="PIRSF" id="PIRSF004848">
    <property type="entry name" value="YBL036c_PLPDEIII"/>
    <property type="match status" value="1"/>
</dbReference>
<evidence type="ECO:0000256" key="3">
    <source>
        <dbReference type="PIRSR" id="PIRSR004848-1"/>
    </source>
</evidence>
<evidence type="ECO:0000313" key="6">
    <source>
        <dbReference type="EMBL" id="RTR23430.1"/>
    </source>
</evidence>
<gene>
    <name evidence="6" type="ORF">EJ104_12470</name>
</gene>
<dbReference type="InterPro" id="IPR001608">
    <property type="entry name" value="Ala_racemase_N"/>
</dbReference>
<comment type="cofactor">
    <cofactor evidence="3">
        <name>pyridoxal 5'-phosphate</name>
        <dbReference type="ChEBI" id="CHEBI:597326"/>
    </cofactor>
</comment>
<evidence type="ECO:0000256" key="4">
    <source>
        <dbReference type="RuleBase" id="RU004514"/>
    </source>
</evidence>
<comment type="function">
    <text evidence="2">Pyridoxal 5'-phosphate (PLP)-binding protein, which is involved in PLP homeostasis.</text>
</comment>
<feature type="domain" description="Alanine racemase N-terminal" evidence="5">
    <location>
        <begin position="21"/>
        <end position="215"/>
    </location>
</feature>
<comment type="similarity">
    <text evidence="2 4">Belongs to the pyridoxal phosphate-binding protein YggS/PROSC family.</text>
</comment>
<comment type="caution">
    <text evidence="6">The sequence shown here is derived from an EMBL/GenBank/DDBJ whole genome shotgun (WGS) entry which is preliminary data.</text>
</comment>
<dbReference type="GO" id="GO:0030170">
    <property type="term" value="F:pyridoxal phosphate binding"/>
    <property type="evidence" value="ECO:0007669"/>
    <property type="project" value="UniProtKB-UniRule"/>
</dbReference>
<protein>
    <recommendedName>
        <fullName evidence="2">Pyridoxal phosphate homeostasis protein</fullName>
        <shortName evidence="2">PLP homeostasis protein</shortName>
    </recommendedName>
</protein>
<dbReference type="OrthoDB" id="9804072at2"/>
<sequence length="217" mass="23485">MSLPDILTRIRAAEAKAGRVPGSAELVAVTKGRPLSEIRAKVLAHGTFPLGENRGQEVRDKVQEWTETAGGAPQPQWHYIGPLQSNKVKYLEQVSLVHAIEDVAQAEVVARYAEKWGHAPAVLLQLHNGEEQKHGIPAADLPAVLREVLGTGLEVRGLMVMAPYDQPEAARCIFREAAQRAHDLGLGELSMGMSGDFETAIEEGATLVRVGTALFED</sequence>
<name>A0A3S0I3B7_9DEIO</name>
<dbReference type="CDD" id="cd00635">
    <property type="entry name" value="PLPDE_III_YBL036c_like"/>
    <property type="match status" value="1"/>
</dbReference>
<evidence type="ECO:0000256" key="1">
    <source>
        <dbReference type="ARBA" id="ARBA00022898"/>
    </source>
</evidence>
<accession>A0A3S0I3B7</accession>
<proteinExistence type="inferred from homology"/>
<evidence type="ECO:0000259" key="5">
    <source>
        <dbReference type="Pfam" id="PF01168"/>
    </source>
</evidence>
<dbReference type="InterPro" id="IPR029066">
    <property type="entry name" value="PLP-binding_barrel"/>
</dbReference>
<evidence type="ECO:0000313" key="7">
    <source>
        <dbReference type="Proteomes" id="UP000277766"/>
    </source>
</evidence>
<dbReference type="RefSeq" id="WP_126353304.1">
    <property type="nucleotide sequence ID" value="NZ_CP086380.1"/>
</dbReference>
<evidence type="ECO:0000256" key="2">
    <source>
        <dbReference type="HAMAP-Rule" id="MF_02087"/>
    </source>
</evidence>
<organism evidence="6 7">
    <name type="scientific">Deinococcus radiophilus</name>
    <dbReference type="NCBI Taxonomy" id="32062"/>
    <lineage>
        <taxon>Bacteria</taxon>
        <taxon>Thermotogati</taxon>
        <taxon>Deinococcota</taxon>
        <taxon>Deinococci</taxon>
        <taxon>Deinococcales</taxon>
        <taxon>Deinococcaceae</taxon>
        <taxon>Deinococcus</taxon>
    </lineage>
</organism>
<keyword evidence="7" id="KW-1185">Reference proteome</keyword>
<dbReference type="Proteomes" id="UP000277766">
    <property type="component" value="Unassembled WGS sequence"/>
</dbReference>
<reference evidence="6 7" key="1">
    <citation type="submission" date="2018-12" db="EMBL/GenBank/DDBJ databases">
        <title>Deinococcus radiophilus ATCC 27603 genome sequencing and assembly.</title>
        <authorList>
            <person name="Maclea K.S."/>
            <person name="Maynard C.R."/>
        </authorList>
    </citation>
    <scope>NUCLEOTIDE SEQUENCE [LARGE SCALE GENOMIC DNA]</scope>
    <source>
        <strain evidence="6 7">ATCC 27603</strain>
    </source>
</reference>
<dbReference type="EMBL" id="RXPE01000041">
    <property type="protein sequence ID" value="RTR23430.1"/>
    <property type="molecule type" value="Genomic_DNA"/>
</dbReference>
<keyword evidence="1 2" id="KW-0663">Pyridoxal phosphate</keyword>
<dbReference type="Gene3D" id="3.20.20.10">
    <property type="entry name" value="Alanine racemase"/>
    <property type="match status" value="1"/>
</dbReference>
<dbReference type="PANTHER" id="PTHR10146">
    <property type="entry name" value="PROLINE SYNTHETASE CO-TRANSCRIBED BACTERIAL HOMOLOG PROTEIN"/>
    <property type="match status" value="1"/>
</dbReference>
<dbReference type="SUPFAM" id="SSF51419">
    <property type="entry name" value="PLP-binding barrel"/>
    <property type="match status" value="1"/>
</dbReference>
<dbReference type="NCBIfam" id="TIGR00044">
    <property type="entry name" value="YggS family pyridoxal phosphate-dependent enzyme"/>
    <property type="match status" value="1"/>
</dbReference>